<keyword evidence="3" id="KW-1185">Reference proteome</keyword>
<dbReference type="Proteomes" id="UP000218615">
    <property type="component" value="Unassembled WGS sequence"/>
</dbReference>
<evidence type="ECO:0000313" key="3">
    <source>
        <dbReference type="Proteomes" id="UP000218615"/>
    </source>
</evidence>
<organism evidence="2 3">
    <name type="scientific">Candidatus Methanoperedens nitratireducens</name>
    <dbReference type="NCBI Taxonomy" id="1392998"/>
    <lineage>
        <taxon>Archaea</taxon>
        <taxon>Methanobacteriati</taxon>
        <taxon>Methanobacteriota</taxon>
        <taxon>Stenosarchaea group</taxon>
        <taxon>Methanomicrobia</taxon>
        <taxon>Methanosarcinales</taxon>
        <taxon>ANME-2 cluster</taxon>
        <taxon>Candidatus Methanoperedentaceae</taxon>
        <taxon>Candidatus Methanoperedens</taxon>
    </lineage>
</organism>
<feature type="transmembrane region" description="Helical" evidence="1">
    <location>
        <begin position="51"/>
        <end position="69"/>
    </location>
</feature>
<dbReference type="RefSeq" id="WP_096206087.1">
    <property type="nucleotide sequence ID" value="NZ_FZMP01000178.1"/>
</dbReference>
<keyword evidence="1" id="KW-0812">Transmembrane</keyword>
<name>A0A284VQA1_9EURY</name>
<evidence type="ECO:0000313" key="2">
    <source>
        <dbReference type="EMBL" id="SNQ61399.1"/>
    </source>
</evidence>
<gene>
    <name evidence="2" type="ORF">MNV_330067</name>
</gene>
<dbReference type="OrthoDB" id="378212at2157"/>
<dbReference type="EMBL" id="FZMP01000178">
    <property type="protein sequence ID" value="SNQ61399.1"/>
    <property type="molecule type" value="Genomic_DNA"/>
</dbReference>
<reference evidence="3" key="1">
    <citation type="submission" date="2017-06" db="EMBL/GenBank/DDBJ databases">
        <authorList>
            <person name="Cremers G."/>
        </authorList>
    </citation>
    <scope>NUCLEOTIDE SEQUENCE [LARGE SCALE GENOMIC DNA]</scope>
</reference>
<evidence type="ECO:0008006" key="4">
    <source>
        <dbReference type="Google" id="ProtNLM"/>
    </source>
</evidence>
<dbReference type="AlphaFoldDB" id="A0A284VQA1"/>
<proteinExistence type="predicted"/>
<keyword evidence="1" id="KW-1133">Transmembrane helix</keyword>
<protein>
    <recommendedName>
        <fullName evidence="4">DUF883 domain-containing protein</fullName>
    </recommendedName>
</protein>
<keyword evidence="1" id="KW-0472">Membrane</keyword>
<accession>A0A284VQA1</accession>
<evidence type="ECO:0000256" key="1">
    <source>
        <dbReference type="SAM" id="Phobius"/>
    </source>
</evidence>
<sequence length="72" mass="7720">MDEVDVAESLKTLSARIDELSDALLGKQGSISKAFIEGKTRAEESIKEKPFTCLSGAFIGGLILGYLVSRKS</sequence>